<feature type="compositionally biased region" description="Low complexity" evidence="1">
    <location>
        <begin position="417"/>
        <end position="426"/>
    </location>
</feature>
<protein>
    <recommendedName>
        <fullName evidence="2">Flagellar hook-length control protein-like C-terminal domain-containing protein</fullName>
    </recommendedName>
</protein>
<dbReference type="AlphaFoldDB" id="K7ADR1"/>
<dbReference type="Proteomes" id="UP000006322">
    <property type="component" value="Unassembled WGS sequence"/>
</dbReference>
<dbReference type="STRING" id="1129793.GPLA_2562"/>
<organism evidence="3 4">
    <name type="scientific">Paraglaciecola polaris LMG 21857</name>
    <dbReference type="NCBI Taxonomy" id="1129793"/>
    <lineage>
        <taxon>Bacteria</taxon>
        <taxon>Pseudomonadati</taxon>
        <taxon>Pseudomonadota</taxon>
        <taxon>Gammaproteobacteria</taxon>
        <taxon>Alteromonadales</taxon>
        <taxon>Alteromonadaceae</taxon>
        <taxon>Paraglaciecola</taxon>
    </lineage>
</organism>
<dbReference type="Gene3D" id="3.30.750.140">
    <property type="match status" value="1"/>
</dbReference>
<feature type="region of interest" description="Disordered" evidence="1">
    <location>
        <begin position="498"/>
        <end position="518"/>
    </location>
</feature>
<evidence type="ECO:0000313" key="4">
    <source>
        <dbReference type="Proteomes" id="UP000006322"/>
    </source>
</evidence>
<dbReference type="InterPro" id="IPR038610">
    <property type="entry name" value="FliK-like_C_sf"/>
</dbReference>
<feature type="domain" description="Flagellar hook-length control protein-like C-terminal" evidence="2">
    <location>
        <begin position="792"/>
        <end position="869"/>
    </location>
</feature>
<feature type="region of interest" description="Disordered" evidence="1">
    <location>
        <begin position="81"/>
        <end position="112"/>
    </location>
</feature>
<feature type="region of interest" description="Disordered" evidence="1">
    <location>
        <begin position="417"/>
        <end position="451"/>
    </location>
</feature>
<evidence type="ECO:0000256" key="1">
    <source>
        <dbReference type="SAM" id="MobiDB-lite"/>
    </source>
</evidence>
<evidence type="ECO:0000259" key="2">
    <source>
        <dbReference type="Pfam" id="PF02120"/>
    </source>
</evidence>
<sequence length="887" mass="93636">MSDSPPIASTQYAQASVKTQQAAATSSSQRQSAEIVVQQVSASQVSVSSTAQGQAVTLPSADINGRLDPRQRYTVSVTTASVNSTSDSANSSATTASSVASPSVSAPQPSSAIPATTSSIVNLGQNAVSNQSAAHAQNTTLLGNPVLQFISTEQVPANNNPRANVISSQQLERILSLPPNQIQAARIPPSLLVAQAQIISNTGNTLSLSITGTANQAQVNFSVTTNAQPALAIGDTVNLQLKPIANQWQVLLTATSGTQVTPVKASVEQLQPVIKHMLTSTAPISATQLSSAAPQLSIDSKVLLQMLQNSTANRNSGLTSSPSSLTNLSSTNTALINTLLGISESRVQLSINRDGSAAIKNSGVLASAAPQSSAQLNVTQQNVSAVVELVKTLNLKLDAQTQRALVNLSNNTTVVTSNQPVSNVSQPASQGHVISGSEISANSERPTKVNPPLVNAVREGINQIVNAFNSARQTVANRPVVQSSIDGVPSKRVRGNADLLGANQTPGATQPSSSVKDAPATLQNIGSKSLPSNNAQVQSAATQANNASLAASETLNTKTITAPDMTPKVKAQAIEVLHTLLRVVQARAEQPSESLGRIAAALNDTQFIEETTVKGLKEQILGQIKQGIPQGKEQDASQIRQLLTNPALSLGATQIISPVSGQGMLSGLISLIQISLASRFARSQPAQGEKLSRALNSLLDTQSVTEPNSTGKTNTNVNSKGLSEFAQLEQKHQILREISRLFAGHQSSKIGNAEQLLQGQDTFYYTLPSALANKLQDIELLIRREHESSPEEQADDAQNNKVWHLTIKLSAGDLGEVLTKAKLRHGTLELDFYTSNEQTKHQVMNFLPLFNKRLTALGIDITKSQCQLGKIPDTLRQRPYHLLQTQV</sequence>
<reference evidence="4" key="1">
    <citation type="journal article" date="2014" name="Environ. Microbiol.">
        <title>Comparative genomics of the marine bacterial genus Glaciecola reveals the high degree of genomic diversity and genomic characteristic for cold adaptation.</title>
        <authorList>
            <person name="Qin Q.L."/>
            <person name="Xie B.B."/>
            <person name="Yu Y."/>
            <person name="Shu Y.L."/>
            <person name="Rong J.C."/>
            <person name="Zhang Y.J."/>
            <person name="Zhao D.L."/>
            <person name="Chen X.L."/>
            <person name="Zhang X.Y."/>
            <person name="Chen B."/>
            <person name="Zhou B.C."/>
            <person name="Zhang Y.Z."/>
        </authorList>
    </citation>
    <scope>NUCLEOTIDE SEQUENCE [LARGE SCALE GENOMIC DNA]</scope>
    <source>
        <strain evidence="4">LMG 21857</strain>
    </source>
</reference>
<dbReference type="EMBL" id="BAER01000061">
    <property type="protein sequence ID" value="GAC33460.1"/>
    <property type="molecule type" value="Genomic_DNA"/>
</dbReference>
<proteinExistence type="predicted"/>
<dbReference type="Pfam" id="PF02120">
    <property type="entry name" value="Flg_hook"/>
    <property type="match status" value="1"/>
</dbReference>
<evidence type="ECO:0000313" key="3">
    <source>
        <dbReference type="EMBL" id="GAC33460.1"/>
    </source>
</evidence>
<dbReference type="OrthoDB" id="5762464at2"/>
<dbReference type="RefSeq" id="WP_007105239.1">
    <property type="nucleotide sequence ID" value="NZ_BAER01000061.1"/>
</dbReference>
<keyword evidence="4" id="KW-1185">Reference proteome</keyword>
<comment type="caution">
    <text evidence="3">The sequence shown here is derived from an EMBL/GenBank/DDBJ whole genome shotgun (WGS) entry which is preliminary data.</text>
</comment>
<accession>K7ADR1</accession>
<dbReference type="InterPro" id="IPR021136">
    <property type="entry name" value="Flagellar_hook_control-like_C"/>
</dbReference>
<name>K7ADR1_9ALTE</name>
<feature type="compositionally biased region" description="Polar residues" evidence="1">
    <location>
        <begin position="502"/>
        <end position="518"/>
    </location>
</feature>
<gene>
    <name evidence="3" type="ORF">GPLA_2562</name>
</gene>